<dbReference type="RefSeq" id="WP_200236513.1">
    <property type="nucleotide sequence ID" value="NZ_JAENGP010000010.1"/>
</dbReference>
<reference evidence="9 10" key="1">
    <citation type="submission" date="2020-12" db="EMBL/GenBank/DDBJ databases">
        <authorList>
            <person name="Lu T."/>
            <person name="Wang Q."/>
            <person name="Han X."/>
        </authorList>
    </citation>
    <scope>NUCLEOTIDE SEQUENCE [LARGE SCALE GENOMIC DNA]</scope>
    <source>
        <strain evidence="9 10">WQ 585</strain>
    </source>
</reference>
<keyword evidence="2 5" id="KW-0540">Nuclease</keyword>
<comment type="similarity">
    <text evidence="5 6">Belongs to the XseA family.</text>
</comment>
<dbReference type="EC" id="3.1.11.6" evidence="5"/>
<evidence type="ECO:0000313" key="9">
    <source>
        <dbReference type="EMBL" id="MBK1781488.1"/>
    </source>
</evidence>
<protein>
    <recommendedName>
        <fullName evidence="5">Exodeoxyribonuclease 7 large subunit</fullName>
        <ecNumber evidence="5">3.1.11.6</ecNumber>
    </recommendedName>
    <alternativeName>
        <fullName evidence="5">Exodeoxyribonuclease VII large subunit</fullName>
        <shortName evidence="5">Exonuclease VII large subunit</shortName>
    </alternativeName>
</protein>
<dbReference type="InterPro" id="IPR020579">
    <property type="entry name" value="Exonuc_VII_lsu_C"/>
</dbReference>
<dbReference type="Pfam" id="PF02601">
    <property type="entry name" value="Exonuc_VII_L"/>
    <property type="match status" value="1"/>
</dbReference>
<accession>A0ABS1EEB0</accession>
<dbReference type="Pfam" id="PF13742">
    <property type="entry name" value="tRNA_anti_2"/>
    <property type="match status" value="1"/>
</dbReference>
<keyword evidence="10" id="KW-1185">Reference proteome</keyword>
<organism evidence="9 10">
    <name type="scientific">Advenella mandrilli</name>
    <dbReference type="NCBI Taxonomy" id="2800330"/>
    <lineage>
        <taxon>Bacteria</taxon>
        <taxon>Pseudomonadati</taxon>
        <taxon>Pseudomonadota</taxon>
        <taxon>Betaproteobacteria</taxon>
        <taxon>Burkholderiales</taxon>
        <taxon>Alcaligenaceae</taxon>
    </lineage>
</organism>
<evidence type="ECO:0000256" key="2">
    <source>
        <dbReference type="ARBA" id="ARBA00022722"/>
    </source>
</evidence>
<comment type="catalytic activity">
    <reaction evidence="5 6">
        <text>Exonucleolytic cleavage in either 5'- to 3'- or 3'- to 5'-direction to yield nucleoside 5'-phosphates.</text>
        <dbReference type="EC" id="3.1.11.6"/>
    </reaction>
</comment>
<dbReference type="PANTHER" id="PTHR30008">
    <property type="entry name" value="EXODEOXYRIBONUCLEASE 7 LARGE SUBUNIT"/>
    <property type="match status" value="1"/>
</dbReference>
<gene>
    <name evidence="5" type="primary">xseA</name>
    <name evidence="9" type="ORF">JHL22_09675</name>
</gene>
<evidence type="ECO:0000256" key="3">
    <source>
        <dbReference type="ARBA" id="ARBA00022801"/>
    </source>
</evidence>
<feature type="domain" description="OB-fold nucleic acid binding" evidence="8">
    <location>
        <begin position="15"/>
        <end position="108"/>
    </location>
</feature>
<sequence>MSFSENLTKSVTEILSISQLNRRVGMLFERELPVMWIRGEVSNFVQATSGHWYFTLKDERAAVKGVMFRGKAASTGFTPRSGDKVEVRARVSLYEPRGDFQLQVDMMRRAGQGDLHEAFLRIRQKLESEGLFDPARKKDIPQFPKAIGVITSLSAAALQDVLTALARRAPYVPVIIYPSLVQGQEAPASLMAALEQAEQRQEVDVLLLVRGGGSIEDLWSFNDEGLARLVASCRIPVISGVGHETDFTIADFVADLRAPTPTAAAELACVSGQDLSRRIKHAVNVLNRVQQRQLEMAGMRLDKAAARLVSPEQLLLRYGQKNNYLLQSLEKSLRRKKEALQTRVTLLNNALQYNKPDIAKERVRVKQYASRLQQLWLLQIGKRVARHEKLDSNLRNMNPRAILGRGFSITYDEFGNIVRDPAKLCANQTLRLELEKGIQNVVVIKDNPQGLL</sequence>
<evidence type="ECO:0000259" key="8">
    <source>
        <dbReference type="Pfam" id="PF13742"/>
    </source>
</evidence>
<evidence type="ECO:0000256" key="4">
    <source>
        <dbReference type="ARBA" id="ARBA00022839"/>
    </source>
</evidence>
<keyword evidence="4 5" id="KW-0269">Exonuclease</keyword>
<dbReference type="EMBL" id="JAENGP010000010">
    <property type="protein sequence ID" value="MBK1781488.1"/>
    <property type="molecule type" value="Genomic_DNA"/>
</dbReference>
<comment type="caution">
    <text evidence="9">The sequence shown here is derived from an EMBL/GenBank/DDBJ whole genome shotgun (WGS) entry which is preliminary data.</text>
</comment>
<dbReference type="InterPro" id="IPR025824">
    <property type="entry name" value="OB-fold_nuc-bd_dom"/>
</dbReference>
<comment type="subunit">
    <text evidence="5">Heterooligomer composed of large and small subunits.</text>
</comment>
<proteinExistence type="inferred from homology"/>
<comment type="subcellular location">
    <subcellularLocation>
        <location evidence="5 6">Cytoplasm</location>
    </subcellularLocation>
</comment>
<keyword evidence="1 5" id="KW-0963">Cytoplasm</keyword>
<dbReference type="InterPro" id="IPR003753">
    <property type="entry name" value="Exonuc_VII_L"/>
</dbReference>
<evidence type="ECO:0000313" key="10">
    <source>
        <dbReference type="Proteomes" id="UP000635316"/>
    </source>
</evidence>
<dbReference type="PANTHER" id="PTHR30008:SF0">
    <property type="entry name" value="EXODEOXYRIBONUCLEASE 7 LARGE SUBUNIT"/>
    <property type="match status" value="1"/>
</dbReference>
<comment type="function">
    <text evidence="5">Bidirectionally degrades single-stranded DNA into large acid-insoluble oligonucleotides, which are then degraded further into small acid-soluble oligonucleotides.</text>
</comment>
<feature type="domain" description="Exonuclease VII large subunit C-terminal" evidence="7">
    <location>
        <begin position="131"/>
        <end position="438"/>
    </location>
</feature>
<dbReference type="HAMAP" id="MF_00378">
    <property type="entry name" value="Exonuc_7_L"/>
    <property type="match status" value="1"/>
</dbReference>
<evidence type="ECO:0000256" key="5">
    <source>
        <dbReference type="HAMAP-Rule" id="MF_00378"/>
    </source>
</evidence>
<evidence type="ECO:0000259" key="7">
    <source>
        <dbReference type="Pfam" id="PF02601"/>
    </source>
</evidence>
<dbReference type="CDD" id="cd04489">
    <property type="entry name" value="ExoVII_LU_OBF"/>
    <property type="match status" value="1"/>
</dbReference>
<dbReference type="NCBIfam" id="TIGR00237">
    <property type="entry name" value="xseA"/>
    <property type="match status" value="1"/>
</dbReference>
<evidence type="ECO:0000256" key="1">
    <source>
        <dbReference type="ARBA" id="ARBA00022490"/>
    </source>
</evidence>
<keyword evidence="3 5" id="KW-0378">Hydrolase</keyword>
<dbReference type="Proteomes" id="UP000635316">
    <property type="component" value="Unassembled WGS sequence"/>
</dbReference>
<name>A0ABS1EEB0_9BURK</name>
<evidence type="ECO:0000256" key="6">
    <source>
        <dbReference type="RuleBase" id="RU004355"/>
    </source>
</evidence>